<keyword evidence="1" id="KW-0812">Transmembrane</keyword>
<accession>A0A2Z2M8Z8</accession>
<proteinExistence type="predicted"/>
<keyword evidence="1" id="KW-0472">Membrane</keyword>
<dbReference type="KEGG" id="tprf:A3L09_00435"/>
<feature type="transmembrane region" description="Helical" evidence="1">
    <location>
        <begin position="266"/>
        <end position="284"/>
    </location>
</feature>
<sequence>MWSSRVFSLFFIGLLVVSLSLVTQSAHYGVAVNKSEADHPKAMYSIGTSLVEWNGSGYLLGSIGYHALITNVSVIGRTQERCVIKIEYLITRAYGRNVTVNMTLEKTFTVDRNTNSFVLNNNTAFFPFYVCDDQFKYTYHFNEKAVVKKDADEVLWKNVPYNGSLADMAFGPSYSVKGRDTVIYSCSEVNATVMKCIRFDSQVVPIIDADFYHHYVIGVHAIYPGDPLGILNGSVEVFGGIVKSEKTARLLGARVGSRFDEDNPTGYLAGALILVIAGIILWRVRR</sequence>
<protein>
    <submittedName>
        <fullName evidence="2">Uncharacterized protein</fullName>
    </submittedName>
</protein>
<evidence type="ECO:0000313" key="2">
    <source>
        <dbReference type="EMBL" id="ASJ01833.1"/>
    </source>
</evidence>
<keyword evidence="1" id="KW-1133">Transmembrane helix</keyword>
<dbReference type="EMBL" id="CP014862">
    <property type="protein sequence ID" value="ASJ01833.1"/>
    <property type="molecule type" value="Genomic_DNA"/>
</dbReference>
<evidence type="ECO:0000256" key="1">
    <source>
        <dbReference type="SAM" id="Phobius"/>
    </source>
</evidence>
<gene>
    <name evidence="2" type="ORF">A3L09_00435</name>
</gene>
<keyword evidence="3" id="KW-1185">Reference proteome</keyword>
<reference evidence="2 3" key="1">
    <citation type="submission" date="2016-03" db="EMBL/GenBank/DDBJ databases">
        <title>Complete genome sequence of Thermococcus profundus strain DT5432.</title>
        <authorList>
            <person name="Oger P.M."/>
        </authorList>
    </citation>
    <scope>NUCLEOTIDE SEQUENCE [LARGE SCALE GENOMIC DNA]</scope>
    <source>
        <strain evidence="2 3">DT 5432</strain>
    </source>
</reference>
<evidence type="ECO:0000313" key="3">
    <source>
        <dbReference type="Proteomes" id="UP000250179"/>
    </source>
</evidence>
<name>A0A2Z2M8Z8_THEPR</name>
<dbReference type="Proteomes" id="UP000250179">
    <property type="component" value="Chromosome"/>
</dbReference>
<dbReference type="AlphaFoldDB" id="A0A2Z2M8Z8"/>
<organism evidence="2 3">
    <name type="scientific">Thermococcus profundus</name>
    <dbReference type="NCBI Taxonomy" id="49899"/>
    <lineage>
        <taxon>Archaea</taxon>
        <taxon>Methanobacteriati</taxon>
        <taxon>Methanobacteriota</taxon>
        <taxon>Thermococci</taxon>
        <taxon>Thermococcales</taxon>
        <taxon>Thermococcaceae</taxon>
        <taxon>Thermococcus</taxon>
    </lineage>
</organism>